<sequence>MTAESAAQRQNMKELYNTTKLLSGKRVRVEKAVKGKNGRMLTSILEQKNQWKEHFEDLLNRLPPDTIANIAPRN</sequence>
<gene>
    <name evidence="1" type="ORF">OCBIM_22021961mg</name>
</gene>
<dbReference type="AlphaFoldDB" id="A0A0L8FGI1"/>
<protein>
    <submittedName>
        <fullName evidence="1">Uncharacterized protein</fullName>
    </submittedName>
</protein>
<name>A0A0L8FGI1_OCTBM</name>
<organism evidence="1">
    <name type="scientific">Octopus bimaculoides</name>
    <name type="common">California two-spotted octopus</name>
    <dbReference type="NCBI Taxonomy" id="37653"/>
    <lineage>
        <taxon>Eukaryota</taxon>
        <taxon>Metazoa</taxon>
        <taxon>Spiralia</taxon>
        <taxon>Lophotrochozoa</taxon>
        <taxon>Mollusca</taxon>
        <taxon>Cephalopoda</taxon>
        <taxon>Coleoidea</taxon>
        <taxon>Octopodiformes</taxon>
        <taxon>Octopoda</taxon>
        <taxon>Incirrata</taxon>
        <taxon>Octopodidae</taxon>
        <taxon>Octopus</taxon>
    </lineage>
</organism>
<reference evidence="1" key="1">
    <citation type="submission" date="2015-07" db="EMBL/GenBank/DDBJ databases">
        <title>MeaNS - Measles Nucleotide Surveillance Program.</title>
        <authorList>
            <person name="Tran T."/>
            <person name="Druce J."/>
        </authorList>
    </citation>
    <scope>NUCLEOTIDE SEQUENCE</scope>
    <source>
        <strain evidence="1">UCB-OBI-ISO-001</strain>
        <tissue evidence="1">Gonad</tissue>
    </source>
</reference>
<proteinExistence type="predicted"/>
<dbReference type="EMBL" id="KQ432471">
    <property type="protein sequence ID" value="KOF62752.1"/>
    <property type="molecule type" value="Genomic_DNA"/>
</dbReference>
<accession>A0A0L8FGI1</accession>
<evidence type="ECO:0000313" key="1">
    <source>
        <dbReference type="EMBL" id="KOF62752.1"/>
    </source>
</evidence>